<feature type="coiled-coil region" evidence="2">
    <location>
        <begin position="161"/>
        <end position="188"/>
    </location>
</feature>
<dbReference type="PANTHER" id="PTHR38432:SF2">
    <property type="entry name" value="TELLURITE RESISTANCE PROTEIN"/>
    <property type="match status" value="1"/>
</dbReference>
<dbReference type="HOGENOM" id="CLU_032111_2_1_9"/>
<keyword evidence="4" id="KW-1185">Reference proteome</keyword>
<keyword evidence="2" id="KW-0175">Coiled coil</keyword>
<dbReference type="Proteomes" id="UP000003100">
    <property type="component" value="Unassembled WGS sequence"/>
</dbReference>
<dbReference type="InterPro" id="IPR008863">
    <property type="entry name" value="Toxic_anion-R_TelA"/>
</dbReference>
<reference evidence="3 4" key="1">
    <citation type="submission" date="2009-01" db="EMBL/GenBank/DDBJ databases">
        <authorList>
            <person name="Fulton L."/>
            <person name="Clifton S."/>
            <person name="Fulton B."/>
            <person name="Xu J."/>
            <person name="Minx P."/>
            <person name="Pepin K.H."/>
            <person name="Johnson M."/>
            <person name="Bhonagiri V."/>
            <person name="Nash W.E."/>
            <person name="Mardis E.R."/>
            <person name="Wilson R.K."/>
        </authorList>
    </citation>
    <scope>NUCLEOTIDE SEQUENCE [LARGE SCALE GENOMIC DNA]</scope>
    <source>
        <strain evidence="4">DSM 10507 / JCM 14656 / S5a33</strain>
    </source>
</reference>
<accession>C0CIL9</accession>
<sequence>MKYVDIRAQEEEWRKFMGLDFNRAETVTASTGGFKSQTEPEEVQPYDIVADREQMNTELVNSPEVDNLCSQIEVFNLETIVSFGSEAAEEISRASDIVLNSMNMSQLDDSSEMLNTLAKIMNKFDIEEIKENPGLFGKLFGNLRKQLDKILAKYHTMGEEVDKIYVQLKQYESEIKQSNRKLDEMFQANVTYYHQLVKYILAGEQGCRELAEYIAQRRSDVETSGDNSIQFELQSLEQAQMMLEQRVQDLRTAESVAMQSIPMIKTMEFSNMNLVRKINSAFIITLPVFKQALAQAIMLKRQKIQAEAMSALDQKTNEMLIKNARNTVEQSKMTARMASGSSIKIETLETTWRTIVNGIDETKQIQENARKQRVEDQARLQTIKNEFNQRYNMPDRK</sequence>
<evidence type="ECO:0000313" key="3">
    <source>
        <dbReference type="EMBL" id="EEG50402.1"/>
    </source>
</evidence>
<evidence type="ECO:0000256" key="2">
    <source>
        <dbReference type="SAM" id="Coils"/>
    </source>
</evidence>
<dbReference type="PIRSF" id="PIRSF026508">
    <property type="entry name" value="TelA"/>
    <property type="match status" value="1"/>
</dbReference>
<name>C0CIL9_BLAHS</name>
<dbReference type="EMBL" id="ACBZ01000024">
    <property type="protein sequence ID" value="EEG50402.1"/>
    <property type="molecule type" value="Genomic_DNA"/>
</dbReference>
<reference evidence="3 4" key="2">
    <citation type="submission" date="2009-02" db="EMBL/GenBank/DDBJ databases">
        <title>Draft genome sequence of Blautia hydrogenotrophica DSM 10507 (Ruminococcus hydrogenotrophicus DSM 10507).</title>
        <authorList>
            <person name="Sudarsanam P."/>
            <person name="Ley R."/>
            <person name="Guruge J."/>
            <person name="Turnbaugh P.J."/>
            <person name="Mahowald M."/>
            <person name="Liep D."/>
            <person name="Gordon J."/>
        </authorList>
    </citation>
    <scope>NUCLEOTIDE SEQUENCE [LARGE SCALE GENOMIC DNA]</scope>
    <source>
        <strain evidence="4">DSM 10507 / JCM 14656 / S5a33</strain>
    </source>
</reference>
<dbReference type="eggNOG" id="COG3853">
    <property type="taxonomic scope" value="Bacteria"/>
</dbReference>
<organism evidence="3 4">
    <name type="scientific">Blautia hydrogenotrophica (strain DSM 10507 / JCM 14656 / S5a33)</name>
    <name type="common">Ruminococcus hydrogenotrophicus</name>
    <dbReference type="NCBI Taxonomy" id="476272"/>
    <lineage>
        <taxon>Bacteria</taxon>
        <taxon>Bacillati</taxon>
        <taxon>Bacillota</taxon>
        <taxon>Clostridia</taxon>
        <taxon>Lachnospirales</taxon>
        <taxon>Lachnospiraceae</taxon>
        <taxon>Blautia</taxon>
    </lineage>
</organism>
<protein>
    <recommendedName>
        <fullName evidence="5">TelA-like protein SA1238</fullName>
    </recommendedName>
</protein>
<comment type="similarity">
    <text evidence="1">Belongs to the TelA family.</text>
</comment>
<evidence type="ECO:0000313" key="4">
    <source>
        <dbReference type="Proteomes" id="UP000003100"/>
    </source>
</evidence>
<proteinExistence type="inferred from homology"/>
<dbReference type="AlphaFoldDB" id="C0CIL9"/>
<evidence type="ECO:0008006" key="5">
    <source>
        <dbReference type="Google" id="ProtNLM"/>
    </source>
</evidence>
<dbReference type="PATRIC" id="fig|476272.21.peg.3687"/>
<dbReference type="Pfam" id="PF05816">
    <property type="entry name" value="TelA"/>
    <property type="match status" value="1"/>
</dbReference>
<evidence type="ECO:0000256" key="1">
    <source>
        <dbReference type="PIRNR" id="PIRNR026508"/>
    </source>
</evidence>
<comment type="caution">
    <text evidence="3">The sequence shown here is derived from an EMBL/GenBank/DDBJ whole genome shotgun (WGS) entry which is preliminary data.</text>
</comment>
<dbReference type="PANTHER" id="PTHR38432">
    <property type="entry name" value="TELA-LIKE PROTEIN SAOUHSC_01408"/>
    <property type="match status" value="1"/>
</dbReference>
<gene>
    <name evidence="3" type="ORF">RUMHYD_00683</name>
</gene>